<dbReference type="Pfam" id="PF01656">
    <property type="entry name" value="CbiA"/>
    <property type="match status" value="1"/>
</dbReference>
<dbReference type="PANTHER" id="PTHR21343">
    <property type="entry name" value="DETHIOBIOTIN SYNTHETASE"/>
    <property type="match status" value="1"/>
</dbReference>
<evidence type="ECO:0000313" key="8">
    <source>
        <dbReference type="Proteomes" id="UP000746471"/>
    </source>
</evidence>
<evidence type="ECO:0000256" key="1">
    <source>
        <dbReference type="ARBA" id="ARBA00004953"/>
    </source>
</evidence>
<comment type="pathway">
    <text evidence="1 4">Cofactor biosynthesis; adenosylcobalamin biosynthesis.</text>
</comment>
<feature type="active site" description="Nucleophile" evidence="4">
    <location>
        <position position="330"/>
    </location>
</feature>
<dbReference type="Proteomes" id="UP000746471">
    <property type="component" value="Unassembled WGS sequence"/>
</dbReference>
<dbReference type="NCBIfam" id="NF001989">
    <property type="entry name" value="PRK00784.1"/>
    <property type="match status" value="1"/>
</dbReference>
<evidence type="ECO:0000256" key="2">
    <source>
        <dbReference type="ARBA" id="ARBA00022573"/>
    </source>
</evidence>
<evidence type="ECO:0000259" key="5">
    <source>
        <dbReference type="Pfam" id="PF01656"/>
    </source>
</evidence>
<dbReference type="CDD" id="cd05389">
    <property type="entry name" value="CobQ_N"/>
    <property type="match status" value="1"/>
</dbReference>
<feature type="domain" description="CobQ/CobB/MinD/ParA nucleotide binding" evidence="5">
    <location>
        <begin position="5"/>
        <end position="231"/>
    </location>
</feature>
<evidence type="ECO:0000259" key="6">
    <source>
        <dbReference type="Pfam" id="PF07685"/>
    </source>
</evidence>
<keyword evidence="2 4" id="KW-0169">Cobalamin biosynthesis</keyword>
<dbReference type="InterPro" id="IPR027417">
    <property type="entry name" value="P-loop_NTPase"/>
</dbReference>
<comment type="similarity">
    <text evidence="4">Belongs to the CobB/CobQ family. CobQ subfamily.</text>
</comment>
<evidence type="ECO:0000256" key="3">
    <source>
        <dbReference type="ARBA" id="ARBA00022962"/>
    </source>
</evidence>
<dbReference type="Gene3D" id="3.40.50.300">
    <property type="entry name" value="P-loop containing nucleotide triphosphate hydrolases"/>
    <property type="match status" value="1"/>
</dbReference>
<organism evidence="7 8">
    <name type="scientific">Fusibacter paucivorans</name>
    <dbReference type="NCBI Taxonomy" id="76009"/>
    <lineage>
        <taxon>Bacteria</taxon>
        <taxon>Bacillati</taxon>
        <taxon>Bacillota</taxon>
        <taxon>Clostridia</taxon>
        <taxon>Eubacteriales</taxon>
        <taxon>Eubacteriales Family XII. Incertae Sedis</taxon>
        <taxon>Fusibacter</taxon>
    </lineage>
</organism>
<evidence type="ECO:0000256" key="4">
    <source>
        <dbReference type="HAMAP-Rule" id="MF_00028"/>
    </source>
</evidence>
<dbReference type="InterPro" id="IPR047045">
    <property type="entry name" value="CobQ_N"/>
</dbReference>
<accession>A0ABS5PQD7</accession>
<protein>
    <recommendedName>
        <fullName evidence="4">Cobyric acid synthase</fullName>
    </recommendedName>
</protein>
<dbReference type="CDD" id="cd01750">
    <property type="entry name" value="GATase1_CobQ"/>
    <property type="match status" value="1"/>
</dbReference>
<dbReference type="RefSeq" id="WP_213237241.1">
    <property type="nucleotide sequence ID" value="NZ_JAHBCL010000019.1"/>
</dbReference>
<reference evidence="7 8" key="1">
    <citation type="submission" date="2021-05" db="EMBL/GenBank/DDBJ databases">
        <title>Fusibacter ferrireducens sp. nov., an anaerobic, sulfur- and Fe-reducing bacterium isolated from the mangrove sediment.</title>
        <authorList>
            <person name="Qiu D."/>
        </authorList>
    </citation>
    <scope>NUCLEOTIDE SEQUENCE [LARGE SCALE GENOMIC DNA]</scope>
    <source>
        <strain evidence="7 8">DSM 12116</strain>
    </source>
</reference>
<sequence>MAKRIMFQGTGSTVGKSLTVAAMCRILKDMGYSVAPFKSQNMALNSFITKDGKEMGRAQVVQAEAARIEPHVYMNPILLKPTSYVGSQVILNGEVYRNMKAAEYFTKKDFLIPHIKTAFNALNAEYDVIVIEGAGSPAEINLRSRDIVNMGLAEMVDTDVILIGDVDKGGVFASLYGTVKLLSESEQKRIKGFLINKFRGDVSLLMPGVEMLEEKIGIPCVGVIPYIEKLKIDDEDSVTERFGKKRNAALTIGVVKLPYMSNFSDFTVFDMEDDVNLIYVDDLEAMRTCDALIIPGSKNTIYDMLSLSKSGIDAGIKAFHQTGKPIIGICGGYQILGRKISDPFEVESIDPTIDGLGLLDVVTEMAKEKKTVQNEGVIKNGLASYKALKVGGYEIHMGESKRLNELTVPFIQTLDGHEDGAVNSAKTVFGTYFHGIFDNDAFRRAFINTLREQKGLAPLAESVDFAAAKNAEYDRLAKHVKDNLNMDQMMQILEESRTNAC</sequence>
<dbReference type="Pfam" id="PF07685">
    <property type="entry name" value="GATase_3"/>
    <property type="match status" value="1"/>
</dbReference>
<dbReference type="SUPFAM" id="SSF52317">
    <property type="entry name" value="Class I glutamine amidotransferase-like"/>
    <property type="match status" value="1"/>
</dbReference>
<dbReference type="InterPro" id="IPR004459">
    <property type="entry name" value="CobQ_synth"/>
</dbReference>
<dbReference type="InterPro" id="IPR011698">
    <property type="entry name" value="GATase_3"/>
</dbReference>
<dbReference type="PROSITE" id="PS51274">
    <property type="entry name" value="GATASE_COBBQ"/>
    <property type="match status" value="1"/>
</dbReference>
<dbReference type="PANTHER" id="PTHR21343:SF1">
    <property type="entry name" value="COBYRIC ACID SYNTHASE"/>
    <property type="match status" value="1"/>
</dbReference>
<dbReference type="PROSITE" id="PS51273">
    <property type="entry name" value="GATASE_TYPE_1"/>
    <property type="match status" value="1"/>
</dbReference>
<dbReference type="InterPro" id="IPR002586">
    <property type="entry name" value="CobQ/CobB/MinD/ParA_Nub-bd_dom"/>
</dbReference>
<dbReference type="InterPro" id="IPR033949">
    <property type="entry name" value="CobQ_GATase1"/>
</dbReference>
<proteinExistence type="inferred from homology"/>
<keyword evidence="8" id="KW-1185">Reference proteome</keyword>
<feature type="domain" description="CobB/CobQ-like glutamine amidotransferase" evidence="6">
    <location>
        <begin position="251"/>
        <end position="442"/>
    </location>
</feature>
<dbReference type="EMBL" id="JAHBCL010000019">
    <property type="protein sequence ID" value="MBS7527380.1"/>
    <property type="molecule type" value="Genomic_DNA"/>
</dbReference>
<comment type="caution">
    <text evidence="7">The sequence shown here is derived from an EMBL/GenBank/DDBJ whole genome shotgun (WGS) entry which is preliminary data.</text>
</comment>
<dbReference type="SUPFAM" id="SSF52540">
    <property type="entry name" value="P-loop containing nucleoside triphosphate hydrolases"/>
    <property type="match status" value="1"/>
</dbReference>
<gene>
    <name evidence="4" type="primary">cobQ</name>
    <name evidence="7" type="ORF">KHM83_11875</name>
</gene>
<dbReference type="NCBIfam" id="TIGR00313">
    <property type="entry name" value="cobQ"/>
    <property type="match status" value="1"/>
</dbReference>
<keyword evidence="3 4" id="KW-0315">Glutamine amidotransferase</keyword>
<name>A0ABS5PQD7_9FIRM</name>
<dbReference type="Gene3D" id="3.40.50.880">
    <property type="match status" value="1"/>
</dbReference>
<comment type="function">
    <text evidence="4">Catalyzes amidations at positions B, D, E, and G on adenosylcobyrinic A,C-diamide. NH(2) groups are provided by glutamine, and one molecule of ATP is hydrogenolyzed for each amidation.</text>
</comment>
<dbReference type="HAMAP" id="MF_00028">
    <property type="entry name" value="CobQ"/>
    <property type="match status" value="1"/>
</dbReference>
<evidence type="ECO:0000313" key="7">
    <source>
        <dbReference type="EMBL" id="MBS7527380.1"/>
    </source>
</evidence>
<dbReference type="InterPro" id="IPR029062">
    <property type="entry name" value="Class_I_gatase-like"/>
</dbReference>
<feature type="active site" evidence="4">
    <location>
        <position position="434"/>
    </location>
</feature>